<evidence type="ECO:0000313" key="2">
    <source>
        <dbReference type="Proteomes" id="UP001597283"/>
    </source>
</evidence>
<dbReference type="EMBL" id="JBHUFC010000024">
    <property type="protein sequence ID" value="MFD1789702.1"/>
    <property type="molecule type" value="Genomic_DNA"/>
</dbReference>
<name>A0ABW4NHW3_9SPHN</name>
<sequence length="365" mass="41385">MRPISDEELLSRQFRYEDPESIPGLCRDRPDQNLDPEIVGFYEVRPFGGRAANPDAPYVWCCHCQKPTHWGGRVLKDKTDSTYIIGADCGRKHYGDKFVVIDRAFNDQLARQKLLVRWSDAHAIRDQLLAEIKQVFSDPTWAEIEKKRAELKRVAPDVVYRLKALANRAGSLIVRDQVRDLAAEEQRRQSHDRAVAVFKALSKWEQRERRRDGLAPADLDETPILKDREQNLGPLRGLGLFLEDRDVRAEAIKLRDAMGPIGTISKLGAVRNAEITRTLRRITDAATALRSAFVETAASWRFFEPDHTEAVERWYAGSRHSTIAIDPLSTVYRAGALARIVPLPPRPTYFDPPALKTLLADGQTA</sequence>
<dbReference type="Proteomes" id="UP001597283">
    <property type="component" value="Unassembled WGS sequence"/>
</dbReference>
<protein>
    <submittedName>
        <fullName evidence="1">Uncharacterized protein</fullName>
    </submittedName>
</protein>
<reference evidence="2" key="1">
    <citation type="journal article" date="2019" name="Int. J. Syst. Evol. Microbiol.">
        <title>The Global Catalogue of Microorganisms (GCM) 10K type strain sequencing project: providing services to taxonomists for standard genome sequencing and annotation.</title>
        <authorList>
            <consortium name="The Broad Institute Genomics Platform"/>
            <consortium name="The Broad Institute Genome Sequencing Center for Infectious Disease"/>
            <person name="Wu L."/>
            <person name="Ma J."/>
        </authorList>
    </citation>
    <scope>NUCLEOTIDE SEQUENCE [LARGE SCALE GENOMIC DNA]</scope>
    <source>
        <strain evidence="2">Q85</strain>
    </source>
</reference>
<comment type="caution">
    <text evidence="1">The sequence shown here is derived from an EMBL/GenBank/DDBJ whole genome shotgun (WGS) entry which is preliminary data.</text>
</comment>
<organism evidence="1 2">
    <name type="scientific">Sphingomonas floccifaciens</name>
    <dbReference type="NCBI Taxonomy" id="1844115"/>
    <lineage>
        <taxon>Bacteria</taxon>
        <taxon>Pseudomonadati</taxon>
        <taxon>Pseudomonadota</taxon>
        <taxon>Alphaproteobacteria</taxon>
        <taxon>Sphingomonadales</taxon>
        <taxon>Sphingomonadaceae</taxon>
        <taxon>Sphingomonas</taxon>
    </lineage>
</organism>
<accession>A0ABW4NHW3</accession>
<evidence type="ECO:0000313" key="1">
    <source>
        <dbReference type="EMBL" id="MFD1789702.1"/>
    </source>
</evidence>
<gene>
    <name evidence="1" type="ORF">ACFSC3_19280</name>
</gene>
<keyword evidence="2" id="KW-1185">Reference proteome</keyword>
<dbReference type="RefSeq" id="WP_380941858.1">
    <property type="nucleotide sequence ID" value="NZ_JBHUFC010000024.1"/>
</dbReference>
<proteinExistence type="predicted"/>